<evidence type="ECO:0000313" key="4">
    <source>
        <dbReference type="Proteomes" id="UP000694867"/>
    </source>
</evidence>
<comment type="subcellular location">
    <subcellularLocation>
        <location evidence="1">Nucleus</location>
    </subcellularLocation>
</comment>
<dbReference type="SUPFAM" id="SSF50249">
    <property type="entry name" value="Nucleic acid-binding proteins"/>
    <property type="match status" value="1"/>
</dbReference>
<comment type="similarity">
    <text evidence="2">Belongs to the replication factor A protein 3 family.</text>
</comment>
<proteinExistence type="inferred from homology"/>
<evidence type="ECO:0000313" key="5">
    <source>
        <dbReference type="RefSeq" id="XP_003743956.1"/>
    </source>
</evidence>
<evidence type="ECO:0000256" key="1">
    <source>
        <dbReference type="ARBA" id="ARBA00004123"/>
    </source>
</evidence>
<dbReference type="Pfam" id="PF08661">
    <property type="entry name" value="Rep_fac-A_3"/>
    <property type="match status" value="1"/>
</dbReference>
<dbReference type="RefSeq" id="XP_003743956.1">
    <property type="nucleotide sequence ID" value="XM_003743908.2"/>
</dbReference>
<gene>
    <name evidence="5" type="primary">LOC100901029</name>
</gene>
<evidence type="ECO:0000256" key="3">
    <source>
        <dbReference type="ARBA" id="ARBA00023242"/>
    </source>
</evidence>
<dbReference type="GO" id="GO:0006310">
    <property type="term" value="P:DNA recombination"/>
    <property type="evidence" value="ECO:0007669"/>
    <property type="project" value="InterPro"/>
</dbReference>
<protein>
    <submittedName>
        <fullName evidence="5">Uncharacterized protein LOC100901029</fullName>
    </submittedName>
</protein>
<accession>A0AAJ6VYM7</accession>
<dbReference type="GO" id="GO:0003677">
    <property type="term" value="F:DNA binding"/>
    <property type="evidence" value="ECO:0007669"/>
    <property type="project" value="InterPro"/>
</dbReference>
<dbReference type="GO" id="GO:0006260">
    <property type="term" value="P:DNA replication"/>
    <property type="evidence" value="ECO:0007669"/>
    <property type="project" value="InterPro"/>
</dbReference>
<dbReference type="InterPro" id="IPR013970">
    <property type="entry name" value="Rfa2"/>
</dbReference>
<dbReference type="GO" id="GO:0031981">
    <property type="term" value="C:nuclear lumen"/>
    <property type="evidence" value="ECO:0007669"/>
    <property type="project" value="UniProtKB-ARBA"/>
</dbReference>
<reference evidence="5" key="1">
    <citation type="submission" date="2025-08" db="UniProtKB">
        <authorList>
            <consortium name="RefSeq"/>
        </authorList>
    </citation>
    <scope>IDENTIFICATION</scope>
</reference>
<keyword evidence="4" id="KW-1185">Reference proteome</keyword>
<keyword evidence="3" id="KW-0539">Nucleus</keyword>
<dbReference type="Proteomes" id="UP000694867">
    <property type="component" value="Unplaced"/>
</dbReference>
<dbReference type="GO" id="GO:0006281">
    <property type="term" value="P:DNA repair"/>
    <property type="evidence" value="ECO:0007669"/>
    <property type="project" value="InterPro"/>
</dbReference>
<sequence>MRVTGKFLKDHLGKRVSIIGKILEANGTKCKLESACGMTVKINFNEEPENSLVNQVVEIIGVIKAADTIAVDEFLEFPLEFTQDYDKATHSVAVDIEQQYGSKFWADVAFAEAEAVTK</sequence>
<dbReference type="Gene3D" id="2.40.50.140">
    <property type="entry name" value="Nucleic acid-binding proteins"/>
    <property type="match status" value="1"/>
</dbReference>
<dbReference type="InterPro" id="IPR012340">
    <property type="entry name" value="NA-bd_OB-fold"/>
</dbReference>
<name>A0AAJ6VYM7_9ACAR</name>
<organism evidence="4 5">
    <name type="scientific">Galendromus occidentalis</name>
    <name type="common">western predatory mite</name>
    <dbReference type="NCBI Taxonomy" id="34638"/>
    <lineage>
        <taxon>Eukaryota</taxon>
        <taxon>Metazoa</taxon>
        <taxon>Ecdysozoa</taxon>
        <taxon>Arthropoda</taxon>
        <taxon>Chelicerata</taxon>
        <taxon>Arachnida</taxon>
        <taxon>Acari</taxon>
        <taxon>Parasitiformes</taxon>
        <taxon>Mesostigmata</taxon>
        <taxon>Gamasina</taxon>
        <taxon>Phytoseioidea</taxon>
        <taxon>Phytoseiidae</taxon>
        <taxon>Typhlodrominae</taxon>
        <taxon>Galendromus</taxon>
    </lineage>
</organism>
<dbReference type="GeneID" id="100901029"/>
<evidence type="ECO:0000256" key="2">
    <source>
        <dbReference type="ARBA" id="ARBA00009761"/>
    </source>
</evidence>
<dbReference type="KEGG" id="goe:100901029"/>
<dbReference type="AlphaFoldDB" id="A0AAJ6VYM7"/>